<gene>
    <name evidence="1" type="ORF">GMARGA_LOCUS33797</name>
</gene>
<proteinExistence type="predicted"/>
<protein>
    <submittedName>
        <fullName evidence="1">9658_t:CDS:1</fullName>
    </submittedName>
</protein>
<dbReference type="EMBL" id="CAJVQB010057261">
    <property type="protein sequence ID" value="CAG8838086.1"/>
    <property type="molecule type" value="Genomic_DNA"/>
</dbReference>
<dbReference type="Proteomes" id="UP000789901">
    <property type="component" value="Unassembled WGS sequence"/>
</dbReference>
<evidence type="ECO:0000313" key="1">
    <source>
        <dbReference type="EMBL" id="CAG8838086.1"/>
    </source>
</evidence>
<name>A0ABN7WRJ2_GIGMA</name>
<reference evidence="1 2" key="1">
    <citation type="submission" date="2021-06" db="EMBL/GenBank/DDBJ databases">
        <authorList>
            <person name="Kallberg Y."/>
            <person name="Tangrot J."/>
            <person name="Rosling A."/>
        </authorList>
    </citation>
    <scope>NUCLEOTIDE SEQUENCE [LARGE SCALE GENOMIC DNA]</scope>
    <source>
        <strain evidence="1 2">120-4 pot B 10/14</strain>
    </source>
</reference>
<comment type="caution">
    <text evidence="1">The sequence shown here is derived from an EMBL/GenBank/DDBJ whole genome shotgun (WGS) entry which is preliminary data.</text>
</comment>
<sequence>MAKATTILSSSTCPTMGDLHMVFLTILNILHDILNRKEIGILIIEDDSLRDYFQKYCNEKFKKNLLEEYLAVPKEN</sequence>
<feature type="non-terminal residue" evidence="1">
    <location>
        <position position="76"/>
    </location>
</feature>
<accession>A0ABN7WRJ2</accession>
<evidence type="ECO:0000313" key="2">
    <source>
        <dbReference type="Proteomes" id="UP000789901"/>
    </source>
</evidence>
<organism evidence="1 2">
    <name type="scientific">Gigaspora margarita</name>
    <dbReference type="NCBI Taxonomy" id="4874"/>
    <lineage>
        <taxon>Eukaryota</taxon>
        <taxon>Fungi</taxon>
        <taxon>Fungi incertae sedis</taxon>
        <taxon>Mucoromycota</taxon>
        <taxon>Glomeromycotina</taxon>
        <taxon>Glomeromycetes</taxon>
        <taxon>Diversisporales</taxon>
        <taxon>Gigasporaceae</taxon>
        <taxon>Gigaspora</taxon>
    </lineage>
</organism>
<keyword evidence="2" id="KW-1185">Reference proteome</keyword>